<name>A0A9P7BIP6_RHIOR</name>
<accession>A0A9P7BIP6</accession>
<gene>
    <name evidence="1" type="ORF">G6F64_015271</name>
</gene>
<reference evidence="1" key="1">
    <citation type="journal article" date="2020" name="Microb. Genom.">
        <title>Genetic diversity of clinical and environmental Mucorales isolates obtained from an investigation of mucormycosis cases among solid organ transplant recipients.</title>
        <authorList>
            <person name="Nguyen M.H."/>
            <person name="Kaul D."/>
            <person name="Muto C."/>
            <person name="Cheng S.J."/>
            <person name="Richter R.A."/>
            <person name="Bruno V.M."/>
            <person name="Liu G."/>
            <person name="Beyhan S."/>
            <person name="Sundermann A.J."/>
            <person name="Mounaud S."/>
            <person name="Pasculle A.W."/>
            <person name="Nierman W.C."/>
            <person name="Driscoll E."/>
            <person name="Cumbie R."/>
            <person name="Clancy C.J."/>
            <person name="Dupont C.L."/>
        </authorList>
    </citation>
    <scope>NUCLEOTIDE SEQUENCE</scope>
    <source>
        <strain evidence="1">GL11</strain>
    </source>
</reference>
<comment type="caution">
    <text evidence="1">The sequence shown here is derived from an EMBL/GenBank/DDBJ whole genome shotgun (WGS) entry which is preliminary data.</text>
</comment>
<evidence type="ECO:0000313" key="2">
    <source>
        <dbReference type="Proteomes" id="UP000716291"/>
    </source>
</evidence>
<dbReference type="AlphaFoldDB" id="A0A9P7BIP6"/>
<proteinExistence type="predicted"/>
<keyword evidence="2" id="KW-1185">Reference proteome</keyword>
<evidence type="ECO:0000313" key="1">
    <source>
        <dbReference type="EMBL" id="KAG1273817.1"/>
    </source>
</evidence>
<organism evidence="1 2">
    <name type="scientific">Rhizopus oryzae</name>
    <name type="common">Mucormycosis agent</name>
    <name type="synonym">Rhizopus arrhizus var. delemar</name>
    <dbReference type="NCBI Taxonomy" id="64495"/>
    <lineage>
        <taxon>Eukaryota</taxon>
        <taxon>Fungi</taxon>
        <taxon>Fungi incertae sedis</taxon>
        <taxon>Mucoromycota</taxon>
        <taxon>Mucoromycotina</taxon>
        <taxon>Mucoromycetes</taxon>
        <taxon>Mucorales</taxon>
        <taxon>Mucorineae</taxon>
        <taxon>Rhizopodaceae</taxon>
        <taxon>Rhizopus</taxon>
    </lineage>
</organism>
<dbReference type="EMBL" id="JAANQT010012297">
    <property type="protein sequence ID" value="KAG1273817.1"/>
    <property type="molecule type" value="Genomic_DNA"/>
</dbReference>
<protein>
    <submittedName>
        <fullName evidence="1">Uncharacterized protein</fullName>
    </submittedName>
</protein>
<dbReference type="Proteomes" id="UP000716291">
    <property type="component" value="Unassembled WGS sequence"/>
</dbReference>
<sequence length="120" mass="12913">MPLGGCSRPIIRVRVMIRPKWMGAMPSFSTMGSRMGTRIVMAAMVSMKQPTIRISTLAISRNTHLFCVTLRMASVSVCAACVVVSNHAKTDAAVTMNSTEAVVSMVSNVALAKVLNVIER</sequence>